<dbReference type="RefSeq" id="WP_188408647.1">
    <property type="nucleotide sequence ID" value="NZ_BMCP01000001.1"/>
</dbReference>
<evidence type="ECO:0000313" key="2">
    <source>
        <dbReference type="Proteomes" id="UP000602745"/>
    </source>
</evidence>
<dbReference type="InterPro" id="IPR050793">
    <property type="entry name" value="CMP-NeuNAc_synthase"/>
</dbReference>
<evidence type="ECO:0000313" key="1">
    <source>
        <dbReference type="EMBL" id="GGE35192.1"/>
    </source>
</evidence>
<comment type="caution">
    <text evidence="1">The sequence shown here is derived from an EMBL/GenBank/DDBJ whole genome shotgun (WGS) entry which is preliminary data.</text>
</comment>
<sequence>MIAVVPARGGSKGLPRKNVLPLAGLPLIVHSLRCALAAREISRVVVSTDDEEIAAVARSVEGVEVPFMRPAHLATDSASAIDVHLHAAEALGTSELCVLLPTAPLRRAEDVDASVRLFRERKAEAVLSVTAAKPAAWQQALAPDGRLSPPPGLASSIDNRQGYGEVVIPNGAVYVLDMEALARSRTYFGSRSFGHVMPASRSIDIDGPDDLLMAEALLAHREAAA</sequence>
<dbReference type="GO" id="GO:0008781">
    <property type="term" value="F:N-acylneuraminate cytidylyltransferase activity"/>
    <property type="evidence" value="ECO:0007669"/>
    <property type="project" value="TreeGrafter"/>
</dbReference>
<reference evidence="1" key="2">
    <citation type="submission" date="2020-09" db="EMBL/GenBank/DDBJ databases">
        <authorList>
            <person name="Sun Q."/>
            <person name="Sedlacek I."/>
        </authorList>
    </citation>
    <scope>NUCLEOTIDE SEQUENCE</scope>
    <source>
        <strain evidence="1">CCM 7684</strain>
    </source>
</reference>
<organism evidence="1 2">
    <name type="scientific">Agaricicola taiwanensis</name>
    <dbReference type="NCBI Taxonomy" id="591372"/>
    <lineage>
        <taxon>Bacteria</taxon>
        <taxon>Pseudomonadati</taxon>
        <taxon>Pseudomonadota</taxon>
        <taxon>Alphaproteobacteria</taxon>
        <taxon>Rhodobacterales</taxon>
        <taxon>Paracoccaceae</taxon>
        <taxon>Agaricicola</taxon>
    </lineage>
</organism>
<dbReference type="PANTHER" id="PTHR21485">
    <property type="entry name" value="HAD SUPERFAMILY MEMBERS CMAS AND KDSC"/>
    <property type="match status" value="1"/>
</dbReference>
<proteinExistence type="predicted"/>
<reference evidence="1" key="1">
    <citation type="journal article" date="2014" name="Int. J. Syst. Evol. Microbiol.">
        <title>Complete genome sequence of Corynebacterium casei LMG S-19264T (=DSM 44701T), isolated from a smear-ripened cheese.</title>
        <authorList>
            <consortium name="US DOE Joint Genome Institute (JGI-PGF)"/>
            <person name="Walter F."/>
            <person name="Albersmeier A."/>
            <person name="Kalinowski J."/>
            <person name="Ruckert C."/>
        </authorList>
    </citation>
    <scope>NUCLEOTIDE SEQUENCE</scope>
    <source>
        <strain evidence="1">CCM 7684</strain>
    </source>
</reference>
<gene>
    <name evidence="1" type="ORF">GCM10007276_10880</name>
</gene>
<dbReference type="AlphaFoldDB" id="A0A8J2YGC9"/>
<dbReference type="EMBL" id="BMCP01000001">
    <property type="protein sequence ID" value="GGE35192.1"/>
    <property type="molecule type" value="Genomic_DNA"/>
</dbReference>
<dbReference type="CDD" id="cd02513">
    <property type="entry name" value="CMP-NeuAc_Synthase"/>
    <property type="match status" value="1"/>
</dbReference>
<protein>
    <recommendedName>
        <fullName evidence="3">Acylneuraminate cytidylyltransferase family protein</fullName>
    </recommendedName>
</protein>
<dbReference type="SUPFAM" id="SSF53448">
    <property type="entry name" value="Nucleotide-diphospho-sugar transferases"/>
    <property type="match status" value="1"/>
</dbReference>
<dbReference type="InterPro" id="IPR029044">
    <property type="entry name" value="Nucleotide-diphossugar_trans"/>
</dbReference>
<accession>A0A8J2YGC9</accession>
<keyword evidence="2" id="KW-1185">Reference proteome</keyword>
<dbReference type="InterPro" id="IPR003329">
    <property type="entry name" value="Cytidylyl_trans"/>
</dbReference>
<dbReference type="Proteomes" id="UP000602745">
    <property type="component" value="Unassembled WGS sequence"/>
</dbReference>
<dbReference type="PANTHER" id="PTHR21485:SF6">
    <property type="entry name" value="N-ACYLNEURAMINATE CYTIDYLYLTRANSFERASE-RELATED"/>
    <property type="match status" value="1"/>
</dbReference>
<dbReference type="Pfam" id="PF02348">
    <property type="entry name" value="CTP_transf_3"/>
    <property type="match status" value="1"/>
</dbReference>
<name>A0A8J2YGC9_9RHOB</name>
<evidence type="ECO:0008006" key="3">
    <source>
        <dbReference type="Google" id="ProtNLM"/>
    </source>
</evidence>
<dbReference type="Gene3D" id="3.90.550.10">
    <property type="entry name" value="Spore Coat Polysaccharide Biosynthesis Protein SpsA, Chain A"/>
    <property type="match status" value="1"/>
</dbReference>